<dbReference type="GO" id="GO:0005524">
    <property type="term" value="F:ATP binding"/>
    <property type="evidence" value="ECO:0007669"/>
    <property type="project" value="InterPro"/>
</dbReference>
<evidence type="ECO:0000313" key="7">
    <source>
        <dbReference type="EMBL" id="QHU01900.1"/>
    </source>
</evidence>
<dbReference type="Gene3D" id="3.30.1490.70">
    <property type="match status" value="1"/>
</dbReference>
<dbReference type="Gene3D" id="2.40.50.140">
    <property type="entry name" value="Nucleic acid-binding proteins"/>
    <property type="match status" value="1"/>
</dbReference>
<name>A0A6C0JAP2_9ZZZZ</name>
<dbReference type="GO" id="GO:0006281">
    <property type="term" value="P:DNA repair"/>
    <property type="evidence" value="ECO:0007669"/>
    <property type="project" value="UniProtKB-KW"/>
</dbReference>
<sequence length="347" mass="40612">MITYDKLHKLKKDELFRLIANVETEYNKKLNIPKITKKEDIIIKLLNFFEQDTGDYNLTELKENISVTLAKEFSEKYFNRSNNWWMSEKLDGYRAYLKDGNFFTRNNKIMTSVSEFAKNISKYTNEILDGELWFGVDSFQMCGALRTKEKIPKEKLDTLKYVVFDYIPSDSESDEPYYKRYTNLKNIIAKIKLPNVVLIIQTPVKNIDEIKKESDKIVKRGGEGLMLKDSNSNYIHGRTDKLLKYKLFKDTEVTIVGYNIAKKGKHTGKLGAFVTLEGKLKNPKKVIYNDLTINQQKQYIRVGGGLTDELRENYKNTHPIGTIITVKFFEYTPDQKPRFPSYLRKYV</sequence>
<evidence type="ECO:0000256" key="3">
    <source>
        <dbReference type="ARBA" id="ARBA00022705"/>
    </source>
</evidence>
<dbReference type="CDD" id="cd07896">
    <property type="entry name" value="Adenylation_kDNA_ligase_like"/>
    <property type="match status" value="1"/>
</dbReference>
<dbReference type="GO" id="GO:0006260">
    <property type="term" value="P:DNA replication"/>
    <property type="evidence" value="ECO:0007669"/>
    <property type="project" value="UniProtKB-KW"/>
</dbReference>
<dbReference type="Pfam" id="PF01068">
    <property type="entry name" value="DNA_ligase_A_M"/>
    <property type="match status" value="1"/>
</dbReference>
<comment type="cofactor">
    <cofactor evidence="1">
        <name>a divalent metal cation</name>
        <dbReference type="ChEBI" id="CHEBI:60240"/>
    </cofactor>
</comment>
<dbReference type="GO" id="GO:0003910">
    <property type="term" value="F:DNA ligase (ATP) activity"/>
    <property type="evidence" value="ECO:0007669"/>
    <property type="project" value="InterPro"/>
</dbReference>
<dbReference type="InterPro" id="IPR012310">
    <property type="entry name" value="DNA_ligase_ATP-dep_cent"/>
</dbReference>
<keyword evidence="3" id="KW-0235">DNA replication</keyword>
<dbReference type="InterPro" id="IPR016059">
    <property type="entry name" value="DNA_ligase_ATP-dep_CS"/>
</dbReference>
<dbReference type="InterPro" id="IPR012340">
    <property type="entry name" value="NA-bd_OB-fold"/>
</dbReference>
<dbReference type="Pfam" id="PF14743">
    <property type="entry name" value="DNA_ligase_OB_2"/>
    <property type="match status" value="1"/>
</dbReference>
<dbReference type="GO" id="GO:0006310">
    <property type="term" value="P:DNA recombination"/>
    <property type="evidence" value="ECO:0007669"/>
    <property type="project" value="InterPro"/>
</dbReference>
<proteinExistence type="predicted"/>
<dbReference type="CDD" id="cd08041">
    <property type="entry name" value="OBF_kDNA_ligase_like"/>
    <property type="match status" value="1"/>
</dbReference>
<reference evidence="7" key="1">
    <citation type="journal article" date="2020" name="Nature">
        <title>Giant virus diversity and host interactions through global metagenomics.</title>
        <authorList>
            <person name="Schulz F."/>
            <person name="Roux S."/>
            <person name="Paez-Espino D."/>
            <person name="Jungbluth S."/>
            <person name="Walsh D.A."/>
            <person name="Denef V.J."/>
            <person name="McMahon K.D."/>
            <person name="Konstantinidis K.T."/>
            <person name="Eloe-Fadrosh E.A."/>
            <person name="Kyrpides N.C."/>
            <person name="Woyke T."/>
        </authorList>
    </citation>
    <scope>NUCLEOTIDE SEQUENCE</scope>
    <source>
        <strain evidence="7">GVMAG-M-3300025880-56</strain>
    </source>
</reference>
<keyword evidence="5" id="KW-0234">DNA repair</keyword>
<dbReference type="InterPro" id="IPR029319">
    <property type="entry name" value="DNA_ligase_OB"/>
</dbReference>
<dbReference type="SUPFAM" id="SSF56091">
    <property type="entry name" value="DNA ligase/mRNA capping enzyme, catalytic domain"/>
    <property type="match status" value="1"/>
</dbReference>
<accession>A0A6C0JAP2</accession>
<dbReference type="PANTHER" id="PTHR47810">
    <property type="entry name" value="DNA LIGASE"/>
    <property type="match status" value="1"/>
</dbReference>
<evidence type="ECO:0000259" key="6">
    <source>
        <dbReference type="PROSITE" id="PS50160"/>
    </source>
</evidence>
<feature type="domain" description="ATP-dependent DNA ligase family profile" evidence="6">
    <location>
        <begin position="161"/>
        <end position="274"/>
    </location>
</feature>
<dbReference type="SUPFAM" id="SSF50249">
    <property type="entry name" value="Nucleic acid-binding proteins"/>
    <property type="match status" value="1"/>
</dbReference>
<evidence type="ECO:0000256" key="4">
    <source>
        <dbReference type="ARBA" id="ARBA00022763"/>
    </source>
</evidence>
<dbReference type="PROSITE" id="PS00333">
    <property type="entry name" value="DNA_LIGASE_A2"/>
    <property type="match status" value="1"/>
</dbReference>
<evidence type="ECO:0000256" key="5">
    <source>
        <dbReference type="ARBA" id="ARBA00023204"/>
    </source>
</evidence>
<dbReference type="InterPro" id="IPR050326">
    <property type="entry name" value="NAD_dep_DNA_ligaseB"/>
</dbReference>
<evidence type="ECO:0000256" key="2">
    <source>
        <dbReference type="ARBA" id="ARBA00022598"/>
    </source>
</evidence>
<organism evidence="7">
    <name type="scientific">viral metagenome</name>
    <dbReference type="NCBI Taxonomy" id="1070528"/>
    <lineage>
        <taxon>unclassified sequences</taxon>
        <taxon>metagenomes</taxon>
        <taxon>organismal metagenomes</taxon>
    </lineage>
</organism>
<dbReference type="Gene3D" id="3.30.470.30">
    <property type="entry name" value="DNA ligase/mRNA capping enzyme"/>
    <property type="match status" value="1"/>
</dbReference>
<dbReference type="PROSITE" id="PS50160">
    <property type="entry name" value="DNA_LIGASE_A3"/>
    <property type="match status" value="1"/>
</dbReference>
<protein>
    <recommendedName>
        <fullName evidence="6">ATP-dependent DNA ligase family profile domain-containing protein</fullName>
    </recommendedName>
</protein>
<dbReference type="EMBL" id="MN740350">
    <property type="protein sequence ID" value="QHU01900.1"/>
    <property type="molecule type" value="Genomic_DNA"/>
</dbReference>
<keyword evidence="2" id="KW-0436">Ligase</keyword>
<dbReference type="PANTHER" id="PTHR47810:SF1">
    <property type="entry name" value="DNA LIGASE B"/>
    <property type="match status" value="1"/>
</dbReference>
<evidence type="ECO:0000256" key="1">
    <source>
        <dbReference type="ARBA" id="ARBA00001968"/>
    </source>
</evidence>
<dbReference type="AlphaFoldDB" id="A0A6C0JAP2"/>
<keyword evidence="4" id="KW-0227">DNA damage</keyword>